<organism evidence="1 2">
    <name type="scientific">Saccharothrix syringae</name>
    <name type="common">Nocardiopsis syringae</name>
    <dbReference type="NCBI Taxonomy" id="103733"/>
    <lineage>
        <taxon>Bacteria</taxon>
        <taxon>Bacillati</taxon>
        <taxon>Actinomycetota</taxon>
        <taxon>Actinomycetes</taxon>
        <taxon>Pseudonocardiales</taxon>
        <taxon>Pseudonocardiaceae</taxon>
        <taxon>Saccharothrix</taxon>
    </lineage>
</organism>
<dbReference type="EMBL" id="CP034550">
    <property type="protein sequence ID" value="QFZ19678.1"/>
    <property type="molecule type" value="Genomic_DNA"/>
</dbReference>
<protein>
    <submittedName>
        <fullName evidence="1">Uncharacterized protein</fullName>
    </submittedName>
</protein>
<evidence type="ECO:0000313" key="1">
    <source>
        <dbReference type="EMBL" id="QFZ19678.1"/>
    </source>
</evidence>
<evidence type="ECO:0000313" key="2">
    <source>
        <dbReference type="Proteomes" id="UP000325787"/>
    </source>
</evidence>
<reference evidence="2" key="1">
    <citation type="journal article" date="2021" name="Curr. Microbiol.">
        <title>Complete genome of nocamycin-producing strain Saccharothrix syringae NRRL B-16468 reveals the biosynthetic potential for secondary metabolites.</title>
        <authorList>
            <person name="Mo X."/>
            <person name="Yang S."/>
        </authorList>
    </citation>
    <scope>NUCLEOTIDE SEQUENCE [LARGE SCALE GENOMIC DNA]</scope>
    <source>
        <strain evidence="2">ATCC 51364 / DSM 43886 / JCM 6844 / KCTC 9398 / NBRC 14523 / NRRL B-16468 / INA 2240</strain>
    </source>
</reference>
<dbReference type="KEGG" id="ssyi:EKG83_21590"/>
<gene>
    <name evidence="1" type="ORF">EKG83_21590</name>
</gene>
<keyword evidence="2" id="KW-1185">Reference proteome</keyword>
<proteinExistence type="predicted"/>
<sequence>MTSPPSPAVGRRADEVARGVLRRTLWPEPAAGEVGLRGHGERCDEADNAVRLTRAVPGGSSRRLAVPLRVVVREAGERR</sequence>
<dbReference type="Proteomes" id="UP000325787">
    <property type="component" value="Chromosome"/>
</dbReference>
<name>A0A5Q0H0E9_SACSY</name>
<dbReference type="OrthoDB" id="3626971at2"/>
<dbReference type="AlphaFoldDB" id="A0A5Q0H0E9"/>
<accession>A0A5Q0H0E9</accession>
<dbReference type="RefSeq" id="WP_033429630.1">
    <property type="nucleotide sequence ID" value="NZ_CP034550.1"/>
</dbReference>